<dbReference type="PIRSF" id="PIRSF500134">
    <property type="entry name" value="UDPglc_DH_bac"/>
    <property type="match status" value="1"/>
</dbReference>
<keyword evidence="5" id="KW-0520">NAD</keyword>
<feature type="domain" description="UDP-glucose/GDP-mannose dehydrogenase C-terminal" evidence="7">
    <location>
        <begin position="323"/>
        <end position="426"/>
    </location>
</feature>
<name>A0A6J7EF52_9ZZZZ</name>
<accession>A0A6J7EF52</accession>
<evidence type="ECO:0000259" key="7">
    <source>
        <dbReference type="SMART" id="SM00984"/>
    </source>
</evidence>
<dbReference type="InterPro" id="IPR028357">
    <property type="entry name" value="UDPglc_DH_bac"/>
</dbReference>
<comment type="similarity">
    <text evidence="2">Belongs to the UDP-glucose/GDP-mannose dehydrogenase family.</text>
</comment>
<protein>
    <recommendedName>
        <fullName evidence="3">UDP-glucose 6-dehydrogenase</fullName>
        <ecNumber evidence="3">1.1.1.22</ecNumber>
    </recommendedName>
</protein>
<keyword evidence="4" id="KW-0560">Oxidoreductase</keyword>
<gene>
    <name evidence="8" type="ORF">UFOPK3164_00518</name>
    <name evidence="9" type="ORF">UFOPK3427_01570</name>
    <name evidence="10" type="ORF">UFOPK4112_00296</name>
</gene>
<dbReference type="GO" id="GO:0000271">
    <property type="term" value="P:polysaccharide biosynthetic process"/>
    <property type="evidence" value="ECO:0007669"/>
    <property type="project" value="InterPro"/>
</dbReference>
<dbReference type="InterPro" id="IPR014027">
    <property type="entry name" value="UDP-Glc/GDP-Man_DH_C"/>
</dbReference>
<organism evidence="9">
    <name type="scientific">freshwater metagenome</name>
    <dbReference type="NCBI Taxonomy" id="449393"/>
    <lineage>
        <taxon>unclassified sequences</taxon>
        <taxon>metagenomes</taxon>
        <taxon>ecological metagenomes</taxon>
    </lineage>
</organism>
<comment type="pathway">
    <text evidence="1">Nucleotide-sugar biosynthesis; UDP-alpha-D-glucuronate biosynthesis; UDP-alpha-D-glucuronate from UDP-alpha-D-glucose: step 1/1.</text>
</comment>
<dbReference type="GO" id="GO:0006065">
    <property type="term" value="P:UDP-glucuronate biosynthetic process"/>
    <property type="evidence" value="ECO:0007669"/>
    <property type="project" value="UniProtKB-UniPathway"/>
</dbReference>
<dbReference type="SUPFAM" id="SSF52413">
    <property type="entry name" value="UDP-glucose/GDP-mannose dehydrogenase C-terminal domain"/>
    <property type="match status" value="1"/>
</dbReference>
<dbReference type="GO" id="GO:0051287">
    <property type="term" value="F:NAD binding"/>
    <property type="evidence" value="ECO:0007669"/>
    <property type="project" value="InterPro"/>
</dbReference>
<proteinExistence type="inferred from homology"/>
<dbReference type="EMBL" id="CAFABE010000015">
    <property type="protein sequence ID" value="CAB4822525.1"/>
    <property type="molecule type" value="Genomic_DNA"/>
</dbReference>
<evidence type="ECO:0000256" key="2">
    <source>
        <dbReference type="ARBA" id="ARBA00006601"/>
    </source>
</evidence>
<dbReference type="InterPro" id="IPR036291">
    <property type="entry name" value="NAD(P)-bd_dom_sf"/>
</dbReference>
<dbReference type="PANTHER" id="PTHR43750:SF3">
    <property type="entry name" value="UDP-GLUCOSE 6-DEHYDROGENASE TUAD"/>
    <property type="match status" value="1"/>
</dbReference>
<evidence type="ECO:0000256" key="1">
    <source>
        <dbReference type="ARBA" id="ARBA00004701"/>
    </source>
</evidence>
<dbReference type="PIRSF" id="PIRSF000124">
    <property type="entry name" value="UDPglc_GDPman_dh"/>
    <property type="match status" value="1"/>
</dbReference>
<dbReference type="SUPFAM" id="SSF51735">
    <property type="entry name" value="NAD(P)-binding Rossmann-fold domains"/>
    <property type="match status" value="1"/>
</dbReference>
<evidence type="ECO:0000256" key="5">
    <source>
        <dbReference type="ARBA" id="ARBA00023027"/>
    </source>
</evidence>
<dbReference type="NCBIfam" id="TIGR03026">
    <property type="entry name" value="NDP-sugDHase"/>
    <property type="match status" value="1"/>
</dbReference>
<dbReference type="PANTHER" id="PTHR43750">
    <property type="entry name" value="UDP-GLUCOSE 6-DEHYDROGENASE TUAD"/>
    <property type="match status" value="1"/>
</dbReference>
<dbReference type="InterPro" id="IPR008927">
    <property type="entry name" value="6-PGluconate_DH-like_C_sf"/>
</dbReference>
<dbReference type="EC" id="1.1.1.22" evidence="3"/>
<dbReference type="InterPro" id="IPR036220">
    <property type="entry name" value="UDP-Glc/GDP-Man_DH_C_sf"/>
</dbReference>
<dbReference type="EMBL" id="CAFBLT010000002">
    <property type="protein sequence ID" value="CAB4881902.1"/>
    <property type="molecule type" value="Genomic_DNA"/>
</dbReference>
<evidence type="ECO:0000313" key="9">
    <source>
        <dbReference type="EMBL" id="CAB4881902.1"/>
    </source>
</evidence>
<sequence>MSRSHTPRRAARAPQSKICVIGAGYVGIPTAGVLASRGHDVVLAERDDYRFEELEKGNLPIVEPGLQELIDEGRIAERIHFVRSAVEGVQDCDFVFLCVPTPQGDDGAADLSYVKEASLEIGPHLAPGCVVINKSTVPVGTADLVARAIGRTDISVVSNPEFLREGTAVADSLHPDRIVVGSNDAHAASAVAELFAGMGGAMVLTDPTTAETIKYASNAFLATKISFVNAMAALCEAVGADIKDLVLGLGFDKRIGFEFLSPGPGWGGSCFPKDTAALVHIGKEHGYEFSLLQGAIDCNVEQIERVTAKIATMAGDLKGATIGVWGVTFKAETDDRRSSPAIAIVRKLVDAGARVRVYDPTLSERDRDAEDLAGVEITSDPFEAARDAKVVALLTEWQMFRWLDHAQVSEVMEVPAIVDARNLLDPDSMKRHGFRYMGIGRS</sequence>
<dbReference type="SMART" id="SM00984">
    <property type="entry name" value="UDPG_MGDP_dh_C"/>
    <property type="match status" value="1"/>
</dbReference>
<evidence type="ECO:0000256" key="3">
    <source>
        <dbReference type="ARBA" id="ARBA00012954"/>
    </source>
</evidence>
<dbReference type="GO" id="GO:0003979">
    <property type="term" value="F:UDP-glucose 6-dehydrogenase activity"/>
    <property type="evidence" value="ECO:0007669"/>
    <property type="project" value="UniProtKB-EC"/>
</dbReference>
<evidence type="ECO:0000313" key="10">
    <source>
        <dbReference type="EMBL" id="CAB5010745.1"/>
    </source>
</evidence>
<dbReference type="SUPFAM" id="SSF48179">
    <property type="entry name" value="6-phosphogluconate dehydrogenase C-terminal domain-like"/>
    <property type="match status" value="1"/>
</dbReference>
<dbReference type="Pfam" id="PF00984">
    <property type="entry name" value="UDPG_MGDP_dh"/>
    <property type="match status" value="1"/>
</dbReference>
<dbReference type="InterPro" id="IPR014026">
    <property type="entry name" value="UDP-Glc/GDP-Man_DH_dimer"/>
</dbReference>
<evidence type="ECO:0000256" key="6">
    <source>
        <dbReference type="ARBA" id="ARBA00047473"/>
    </source>
</evidence>
<dbReference type="InterPro" id="IPR017476">
    <property type="entry name" value="UDP-Glc/GDP-Man"/>
</dbReference>
<reference evidence="9" key="1">
    <citation type="submission" date="2020-05" db="EMBL/GenBank/DDBJ databases">
        <authorList>
            <person name="Chiriac C."/>
            <person name="Salcher M."/>
            <person name="Ghai R."/>
            <person name="Kavagutti S V."/>
        </authorList>
    </citation>
    <scope>NUCLEOTIDE SEQUENCE</scope>
</reference>
<dbReference type="Pfam" id="PF03721">
    <property type="entry name" value="UDPG_MGDP_dh_N"/>
    <property type="match status" value="1"/>
</dbReference>
<evidence type="ECO:0000313" key="8">
    <source>
        <dbReference type="EMBL" id="CAB4822525.1"/>
    </source>
</evidence>
<dbReference type="EMBL" id="CAFBPM010000002">
    <property type="protein sequence ID" value="CAB5010745.1"/>
    <property type="molecule type" value="Genomic_DNA"/>
</dbReference>
<comment type="catalytic activity">
    <reaction evidence="6">
        <text>UDP-alpha-D-glucose + 2 NAD(+) + H2O = UDP-alpha-D-glucuronate + 2 NADH + 3 H(+)</text>
        <dbReference type="Rhea" id="RHEA:23596"/>
        <dbReference type="ChEBI" id="CHEBI:15377"/>
        <dbReference type="ChEBI" id="CHEBI:15378"/>
        <dbReference type="ChEBI" id="CHEBI:57540"/>
        <dbReference type="ChEBI" id="CHEBI:57945"/>
        <dbReference type="ChEBI" id="CHEBI:58052"/>
        <dbReference type="ChEBI" id="CHEBI:58885"/>
        <dbReference type="EC" id="1.1.1.22"/>
    </reaction>
</comment>
<dbReference type="InterPro" id="IPR001732">
    <property type="entry name" value="UDP-Glc/GDP-Man_DH_N"/>
</dbReference>
<dbReference type="Pfam" id="PF03720">
    <property type="entry name" value="UDPG_MGDP_dh_C"/>
    <property type="match status" value="1"/>
</dbReference>
<dbReference type="AlphaFoldDB" id="A0A6J7EF52"/>
<dbReference type="UniPathway" id="UPA00038">
    <property type="reaction ID" value="UER00491"/>
</dbReference>
<evidence type="ECO:0000256" key="4">
    <source>
        <dbReference type="ARBA" id="ARBA00023002"/>
    </source>
</evidence>
<dbReference type="Gene3D" id="1.20.5.100">
    <property type="entry name" value="Cytochrome c1, transmembrane anchor, C-terminal"/>
    <property type="match status" value="1"/>
</dbReference>
<dbReference type="Gene3D" id="3.40.50.720">
    <property type="entry name" value="NAD(P)-binding Rossmann-like Domain"/>
    <property type="match status" value="2"/>
</dbReference>